<name>A0A0F5LET3_9HYPH</name>
<feature type="transmembrane region" description="Helical" evidence="1">
    <location>
        <begin position="325"/>
        <end position="347"/>
    </location>
</feature>
<feature type="transmembrane region" description="Helical" evidence="1">
    <location>
        <begin position="20"/>
        <end position="39"/>
    </location>
</feature>
<evidence type="ECO:0000313" key="5">
    <source>
        <dbReference type="Proteomes" id="UP000184533"/>
    </source>
</evidence>
<dbReference type="Proteomes" id="UP000184533">
    <property type="component" value="Unassembled WGS sequence"/>
</dbReference>
<gene>
    <name evidence="3" type="ORF">SAMN02745223_00479</name>
    <name evidence="2" type="ORF">VW29_17055</name>
</gene>
<sequence length="398" mass="43233">MNGQGQPVAFTGTRRELGAILLRGYLLMVLSIGIYRFWLTTWKRRFYWSNTEIGGEALEYTGNAMQLLLGFLQALAIFIPLYSVFFYLSTQSSTTAVIGYGAIAVGLWFLAGYAIYRARDFRLSRTLWRGIRFDQGGSAWGYAFRRFGWSILMLVTAGLVYPFMAGSLWRYRYANSWYGDRQFGFTGSWKSVAKPYYLAYLLVIASAALALGSAAALGAFKGGFPSARAVLVLLLGAVAVGIIIINYQAREMSRMFSAVRLGAAALAVKVEALGLLGQYVRFGLALAGAYIVLAIGGFVVLNTVAPDAFADGQFQPAVLLAHLRGSAATILALITGYLLIFAAFTLMSELFLGLGYWKLVASGTRVYGLETLASVRARDEDKALVGEGLADALNVGGY</sequence>
<feature type="transmembrane region" description="Helical" evidence="1">
    <location>
        <begin position="147"/>
        <end position="169"/>
    </location>
</feature>
<organism evidence="2 4">
    <name type="scientific">Devosia limi DSM 17137</name>
    <dbReference type="NCBI Taxonomy" id="1121477"/>
    <lineage>
        <taxon>Bacteria</taxon>
        <taxon>Pseudomonadati</taxon>
        <taxon>Pseudomonadota</taxon>
        <taxon>Alphaproteobacteria</taxon>
        <taxon>Hyphomicrobiales</taxon>
        <taxon>Devosiaceae</taxon>
        <taxon>Devosia</taxon>
    </lineage>
</organism>
<feature type="transmembrane region" description="Helical" evidence="1">
    <location>
        <begin position="67"/>
        <end position="88"/>
    </location>
</feature>
<feature type="transmembrane region" description="Helical" evidence="1">
    <location>
        <begin position="283"/>
        <end position="305"/>
    </location>
</feature>
<dbReference type="AlphaFoldDB" id="A0A0F5LET3"/>
<evidence type="ECO:0000313" key="3">
    <source>
        <dbReference type="EMBL" id="SHE47316.1"/>
    </source>
</evidence>
<dbReference type="PATRIC" id="fig|1121477.3.peg.158"/>
<keyword evidence="1" id="KW-0812">Transmembrane</keyword>
<dbReference type="EMBL" id="FQVC01000001">
    <property type="protein sequence ID" value="SHE47316.1"/>
    <property type="molecule type" value="Genomic_DNA"/>
</dbReference>
<keyword evidence="4" id="KW-1185">Reference proteome</keyword>
<dbReference type="EMBL" id="LAJF01000101">
    <property type="protein sequence ID" value="KKB80704.1"/>
    <property type="molecule type" value="Genomic_DNA"/>
</dbReference>
<keyword evidence="1" id="KW-0472">Membrane</keyword>
<proteinExistence type="predicted"/>
<evidence type="ECO:0000313" key="2">
    <source>
        <dbReference type="EMBL" id="KKB80704.1"/>
    </source>
</evidence>
<dbReference type="Proteomes" id="UP000033608">
    <property type="component" value="Unassembled WGS sequence"/>
</dbReference>
<protein>
    <recommendedName>
        <fullName evidence="6">DUF898 domain-containing protein</fullName>
    </recommendedName>
</protein>
<keyword evidence="1" id="KW-1133">Transmembrane helix</keyword>
<feature type="transmembrane region" description="Helical" evidence="1">
    <location>
        <begin position="94"/>
        <end position="116"/>
    </location>
</feature>
<feature type="transmembrane region" description="Helical" evidence="1">
    <location>
        <begin position="229"/>
        <end position="249"/>
    </location>
</feature>
<evidence type="ECO:0000313" key="4">
    <source>
        <dbReference type="Proteomes" id="UP000033608"/>
    </source>
</evidence>
<reference evidence="2 4" key="1">
    <citation type="submission" date="2015-03" db="EMBL/GenBank/DDBJ databases">
        <authorList>
            <person name="Hassan Y.I."/>
            <person name="Lepp D."/>
            <person name="Zhou T."/>
        </authorList>
    </citation>
    <scope>NUCLEOTIDE SEQUENCE [LARGE SCALE GENOMIC DNA]</scope>
    <source>
        <strain evidence="2 4">DSM 17137</strain>
    </source>
</reference>
<reference evidence="3 5" key="2">
    <citation type="submission" date="2016-11" db="EMBL/GenBank/DDBJ databases">
        <authorList>
            <person name="Jaros S."/>
            <person name="Januszkiewicz K."/>
            <person name="Wedrychowicz H."/>
        </authorList>
    </citation>
    <scope>NUCLEOTIDE SEQUENCE [LARGE SCALE GENOMIC DNA]</scope>
    <source>
        <strain evidence="3 5">DSM 17137</strain>
    </source>
</reference>
<evidence type="ECO:0008006" key="6">
    <source>
        <dbReference type="Google" id="ProtNLM"/>
    </source>
</evidence>
<dbReference type="Pfam" id="PF05987">
    <property type="entry name" value="DUF898"/>
    <property type="match status" value="1"/>
</dbReference>
<evidence type="ECO:0000256" key="1">
    <source>
        <dbReference type="SAM" id="Phobius"/>
    </source>
</evidence>
<dbReference type="InterPro" id="IPR010295">
    <property type="entry name" value="DUF898"/>
</dbReference>
<accession>A0A0F5LET3</accession>
<feature type="transmembrane region" description="Helical" evidence="1">
    <location>
        <begin position="197"/>
        <end position="217"/>
    </location>
</feature>
<dbReference type="STRING" id="1121477.SAMN02745223_00479"/>